<evidence type="ECO:0000259" key="1">
    <source>
        <dbReference type="Pfam" id="PF01208"/>
    </source>
</evidence>
<comment type="caution">
    <text evidence="2">The sequence shown here is derived from an EMBL/GenBank/DDBJ whole genome shotgun (WGS) entry which is preliminary data.</text>
</comment>
<dbReference type="PANTHER" id="PTHR47099">
    <property type="entry name" value="METHYLCOBAMIDE:COM METHYLTRANSFERASE MTBA"/>
    <property type="match status" value="1"/>
</dbReference>
<dbReference type="Gene3D" id="3.20.20.210">
    <property type="match status" value="1"/>
</dbReference>
<evidence type="ECO:0000313" key="2">
    <source>
        <dbReference type="EMBL" id="RJP66773.1"/>
    </source>
</evidence>
<gene>
    <name evidence="2" type="ORF">C4532_15600</name>
</gene>
<dbReference type="SUPFAM" id="SSF51726">
    <property type="entry name" value="UROD/MetE-like"/>
    <property type="match status" value="1"/>
</dbReference>
<dbReference type="InterPro" id="IPR000257">
    <property type="entry name" value="Uroporphyrinogen_deCOase"/>
</dbReference>
<accession>A0A419ESX1</accession>
<dbReference type="GO" id="GO:0006779">
    <property type="term" value="P:porphyrin-containing compound biosynthetic process"/>
    <property type="evidence" value="ECO:0007669"/>
    <property type="project" value="InterPro"/>
</dbReference>
<dbReference type="PANTHER" id="PTHR47099:SF1">
    <property type="entry name" value="METHYLCOBAMIDE:COM METHYLTRANSFERASE MTBA"/>
    <property type="match status" value="1"/>
</dbReference>
<evidence type="ECO:0000313" key="3">
    <source>
        <dbReference type="Proteomes" id="UP000285961"/>
    </source>
</evidence>
<organism evidence="2 3">
    <name type="scientific">Candidatus Abyssobacteria bacterium SURF_17</name>
    <dbReference type="NCBI Taxonomy" id="2093361"/>
    <lineage>
        <taxon>Bacteria</taxon>
        <taxon>Pseudomonadati</taxon>
        <taxon>Candidatus Hydrogenedentota</taxon>
        <taxon>Candidatus Abyssobacteria</taxon>
    </lineage>
</organism>
<protein>
    <recommendedName>
        <fullName evidence="1">Uroporphyrinogen decarboxylase (URO-D) domain-containing protein</fullName>
    </recommendedName>
</protein>
<proteinExistence type="predicted"/>
<reference evidence="2 3" key="1">
    <citation type="journal article" date="2017" name="ISME J.">
        <title>Energy and carbon metabolisms in a deep terrestrial subsurface fluid microbial community.</title>
        <authorList>
            <person name="Momper L."/>
            <person name="Jungbluth S.P."/>
            <person name="Lee M.D."/>
            <person name="Amend J.P."/>
        </authorList>
    </citation>
    <scope>NUCLEOTIDE SEQUENCE [LARGE SCALE GENOMIC DNA]</scope>
    <source>
        <strain evidence="2">SURF_17</strain>
    </source>
</reference>
<name>A0A419ESX1_9BACT</name>
<feature type="domain" description="Uroporphyrinogen decarboxylase (URO-D)" evidence="1">
    <location>
        <begin position="108"/>
        <end position="360"/>
    </location>
</feature>
<dbReference type="Pfam" id="PF01208">
    <property type="entry name" value="URO-D"/>
    <property type="match status" value="1"/>
</dbReference>
<dbReference type="InterPro" id="IPR052024">
    <property type="entry name" value="Methanogen_methyltrans"/>
</dbReference>
<sequence length="372" mass="42875">MNARERFRATCRFEPVDRPFRWETIGFWPETIARWHGEGLPEDIDDLFAYVHFGMDLRIPIVLGSFENPGLYPLFEEEIIEETEQHRVKRNQVGAVIKEFKSGQSALPQFLEFPVRDMRSFEEIRWRLDPSTPERLGSEWEESSRVYDEADVPVFAYFCGLFGTARHLLGFENLMLAYYDMPELIHAIGEQWVALYTGLLERVAPKTTIDGIDFWEDMAYRNGPMIGPPTFKEFMSPYYKRVIDCARSLGIEVFGVDTDGNCSLLIPLFLDVGVNMLYPFEVQAGMDIREVRRTYGKKLIIQGGLDKRALAVSREAIKQEVESKLPVLLRDGGCIPSLDHNVPPDVPLENFEYYLDLVRKIGEKFGIASRHV</sequence>
<dbReference type="Proteomes" id="UP000285961">
    <property type="component" value="Unassembled WGS sequence"/>
</dbReference>
<dbReference type="InterPro" id="IPR038071">
    <property type="entry name" value="UROD/MetE-like_sf"/>
</dbReference>
<dbReference type="EMBL" id="QZKI01000111">
    <property type="protein sequence ID" value="RJP66773.1"/>
    <property type="molecule type" value="Genomic_DNA"/>
</dbReference>
<dbReference type="GO" id="GO:0004853">
    <property type="term" value="F:uroporphyrinogen decarboxylase activity"/>
    <property type="evidence" value="ECO:0007669"/>
    <property type="project" value="InterPro"/>
</dbReference>
<dbReference type="AlphaFoldDB" id="A0A419ESX1"/>